<dbReference type="AlphaFoldDB" id="Q3M5Z9"/>
<evidence type="ECO:0000313" key="2">
    <source>
        <dbReference type="EMBL" id="ABA23587.1"/>
    </source>
</evidence>
<evidence type="ECO:0000256" key="1">
    <source>
        <dbReference type="SAM" id="Phobius"/>
    </source>
</evidence>
<evidence type="ECO:0008006" key="4">
    <source>
        <dbReference type="Google" id="ProtNLM"/>
    </source>
</evidence>
<dbReference type="HOGENOM" id="CLU_094589_0_0_3"/>
<evidence type="ECO:0000313" key="3">
    <source>
        <dbReference type="Proteomes" id="UP000002533"/>
    </source>
</evidence>
<name>Q3M5Z9_TRIV2</name>
<feature type="transmembrane region" description="Helical" evidence="1">
    <location>
        <begin position="104"/>
        <end position="129"/>
    </location>
</feature>
<reference evidence="3" key="1">
    <citation type="journal article" date="2014" name="Stand. Genomic Sci.">
        <title>Complete genome sequence of Anabaena variabilis ATCC 29413.</title>
        <authorList>
            <person name="Thiel T."/>
            <person name="Pratte B.S."/>
            <person name="Zhong J."/>
            <person name="Goodwin L."/>
            <person name="Copeland A."/>
            <person name="Lucas S."/>
            <person name="Han C."/>
            <person name="Pitluck S."/>
            <person name="Land M.L."/>
            <person name="Kyrpides N.C."/>
            <person name="Woyke T."/>
        </authorList>
    </citation>
    <scope>NUCLEOTIDE SEQUENCE [LARGE SCALE GENOMIC DNA]</scope>
    <source>
        <strain evidence="3">ATCC 29413 / PCC 7937</strain>
    </source>
</reference>
<feature type="transmembrane region" description="Helical" evidence="1">
    <location>
        <begin position="71"/>
        <end position="92"/>
    </location>
</feature>
<dbReference type="EMBL" id="CP000117">
    <property type="protein sequence ID" value="ABA23587.1"/>
    <property type="molecule type" value="Genomic_DNA"/>
</dbReference>
<feature type="transmembrane region" description="Helical" evidence="1">
    <location>
        <begin position="168"/>
        <end position="188"/>
    </location>
</feature>
<sequence>MCSSSHVIMSKINSFMSIKALYRTAGLVLIVEALLLFVPVFILGAAINWPASLGEPASIMLPLLIEKAEPVRIGYLIYLLYSILFWVVALLTARVISNGETNPVWLQVATGFGIASTVTRCLGIIRWLVPMPALAQVYADPTISAQTREAIAVVYKTLNDYAGSVGEVLGVSLFTVLWLLIISIYLLRSRILPRWLGIFGIVAALFLATQLIELFGVDLGAFISVSVTMLQLWFLAAGVTLLRHKNV</sequence>
<feature type="transmembrane region" description="Helical" evidence="1">
    <location>
        <begin position="221"/>
        <end position="242"/>
    </location>
</feature>
<accession>Q3M5Z9</accession>
<dbReference type="InterPro" id="IPR025495">
    <property type="entry name" value="DUF4386"/>
</dbReference>
<dbReference type="Proteomes" id="UP000002533">
    <property type="component" value="Chromosome"/>
</dbReference>
<dbReference type="eggNOG" id="ENOG5032RE1">
    <property type="taxonomic scope" value="Bacteria"/>
</dbReference>
<gene>
    <name evidence="2" type="ordered locus">Ava_3982</name>
</gene>
<keyword evidence="1" id="KW-1133">Transmembrane helix</keyword>
<feature type="transmembrane region" description="Helical" evidence="1">
    <location>
        <begin position="21"/>
        <end position="51"/>
    </location>
</feature>
<protein>
    <recommendedName>
        <fullName evidence="4">DUF4386 domain-containing protein</fullName>
    </recommendedName>
</protein>
<dbReference type="STRING" id="240292.Ava_3982"/>
<dbReference type="Pfam" id="PF14329">
    <property type="entry name" value="DUF4386"/>
    <property type="match status" value="1"/>
</dbReference>
<keyword evidence="1" id="KW-0472">Membrane</keyword>
<feature type="transmembrane region" description="Helical" evidence="1">
    <location>
        <begin position="195"/>
        <end position="215"/>
    </location>
</feature>
<keyword evidence="1" id="KW-0812">Transmembrane</keyword>
<proteinExistence type="predicted"/>
<dbReference type="KEGG" id="ava:Ava_3982"/>
<organism evidence="2 3">
    <name type="scientific">Trichormus variabilis (strain ATCC 29413 / PCC 7937)</name>
    <name type="common">Anabaena variabilis</name>
    <dbReference type="NCBI Taxonomy" id="240292"/>
    <lineage>
        <taxon>Bacteria</taxon>
        <taxon>Bacillati</taxon>
        <taxon>Cyanobacteriota</taxon>
        <taxon>Cyanophyceae</taxon>
        <taxon>Nostocales</taxon>
        <taxon>Nostocaceae</taxon>
        <taxon>Trichormus</taxon>
    </lineage>
</organism>